<protein>
    <recommendedName>
        <fullName evidence="4">C3HC-type domain-containing protein</fullName>
    </recommendedName>
</protein>
<feature type="compositionally biased region" description="Polar residues" evidence="3">
    <location>
        <begin position="23"/>
        <end position="32"/>
    </location>
</feature>
<dbReference type="KEGG" id="pti:PHATRDRAFT_43375"/>
<evidence type="ECO:0000256" key="3">
    <source>
        <dbReference type="SAM" id="MobiDB-lite"/>
    </source>
</evidence>
<dbReference type="GO" id="GO:0008270">
    <property type="term" value="F:zinc ion binding"/>
    <property type="evidence" value="ECO:0007669"/>
    <property type="project" value="InterPro"/>
</dbReference>
<dbReference type="HOGENOM" id="CLU_052185_0_0_1"/>
<organism evidence="5 6">
    <name type="scientific">Phaeodactylum tricornutum (strain CCAP 1055/1)</name>
    <dbReference type="NCBI Taxonomy" id="556484"/>
    <lineage>
        <taxon>Eukaryota</taxon>
        <taxon>Sar</taxon>
        <taxon>Stramenopiles</taxon>
        <taxon>Ochrophyta</taxon>
        <taxon>Bacillariophyta</taxon>
        <taxon>Bacillariophyceae</taxon>
        <taxon>Bacillariophycidae</taxon>
        <taxon>Naviculales</taxon>
        <taxon>Phaeodactylaceae</taxon>
        <taxon>Phaeodactylum</taxon>
    </lineage>
</organism>
<reference evidence="5 6" key="1">
    <citation type="journal article" date="2008" name="Nature">
        <title>The Phaeodactylum genome reveals the evolutionary history of diatom genomes.</title>
        <authorList>
            <person name="Bowler C."/>
            <person name="Allen A.E."/>
            <person name="Badger J.H."/>
            <person name="Grimwood J."/>
            <person name="Jabbari K."/>
            <person name="Kuo A."/>
            <person name="Maheswari U."/>
            <person name="Martens C."/>
            <person name="Maumus F."/>
            <person name="Otillar R.P."/>
            <person name="Rayko E."/>
            <person name="Salamov A."/>
            <person name="Vandepoele K."/>
            <person name="Beszteri B."/>
            <person name="Gruber A."/>
            <person name="Heijde M."/>
            <person name="Katinka M."/>
            <person name="Mock T."/>
            <person name="Valentin K."/>
            <person name="Verret F."/>
            <person name="Berges J.A."/>
            <person name="Brownlee C."/>
            <person name="Cadoret J.P."/>
            <person name="Chiovitti A."/>
            <person name="Choi C.J."/>
            <person name="Coesel S."/>
            <person name="De Martino A."/>
            <person name="Detter J.C."/>
            <person name="Durkin C."/>
            <person name="Falciatore A."/>
            <person name="Fournet J."/>
            <person name="Haruta M."/>
            <person name="Huysman M.J."/>
            <person name="Jenkins B.D."/>
            <person name="Jiroutova K."/>
            <person name="Jorgensen R.E."/>
            <person name="Joubert Y."/>
            <person name="Kaplan A."/>
            <person name="Kroger N."/>
            <person name="Kroth P.G."/>
            <person name="La Roche J."/>
            <person name="Lindquist E."/>
            <person name="Lommer M."/>
            <person name="Martin-Jezequel V."/>
            <person name="Lopez P.J."/>
            <person name="Lucas S."/>
            <person name="Mangogna M."/>
            <person name="McGinnis K."/>
            <person name="Medlin L.K."/>
            <person name="Montsant A."/>
            <person name="Oudot-Le Secq M.P."/>
            <person name="Napoli C."/>
            <person name="Obornik M."/>
            <person name="Parker M.S."/>
            <person name="Petit J.L."/>
            <person name="Porcel B.M."/>
            <person name="Poulsen N."/>
            <person name="Robison M."/>
            <person name="Rychlewski L."/>
            <person name="Rynearson T.A."/>
            <person name="Schmutz J."/>
            <person name="Shapiro H."/>
            <person name="Siaut M."/>
            <person name="Stanley M."/>
            <person name="Sussman M.R."/>
            <person name="Taylor A.R."/>
            <person name="Vardi A."/>
            <person name="von Dassow P."/>
            <person name="Vyverman W."/>
            <person name="Willis A."/>
            <person name="Wyrwicz L.S."/>
            <person name="Rokhsar D.S."/>
            <person name="Weissenbach J."/>
            <person name="Armbrust E.V."/>
            <person name="Green B.R."/>
            <person name="Van de Peer Y."/>
            <person name="Grigoriev I.V."/>
        </authorList>
    </citation>
    <scope>NUCLEOTIDE SEQUENCE [LARGE SCALE GENOMIC DNA]</scope>
    <source>
        <strain evidence="5 6">CCAP 1055/1</strain>
    </source>
</reference>
<gene>
    <name evidence="5" type="ORF">PHATRDRAFT_43375</name>
</gene>
<dbReference type="GO" id="GO:0005634">
    <property type="term" value="C:nucleus"/>
    <property type="evidence" value="ECO:0007669"/>
    <property type="project" value="UniProtKB-SubCell"/>
</dbReference>
<name>B7FS17_PHATC</name>
<evidence type="ECO:0000313" key="6">
    <source>
        <dbReference type="Proteomes" id="UP000000759"/>
    </source>
</evidence>
<accession>B7FS17</accession>
<dbReference type="InParanoid" id="B7FS17"/>
<keyword evidence="2" id="KW-0539">Nucleus</keyword>
<feature type="region of interest" description="Disordered" evidence="3">
    <location>
        <begin position="12"/>
        <end position="32"/>
    </location>
</feature>
<evidence type="ECO:0000313" key="5">
    <source>
        <dbReference type="EMBL" id="EEC50403.1"/>
    </source>
</evidence>
<dbReference type="PANTHER" id="PTHR15835">
    <property type="entry name" value="NUCLEAR-INTERACTING PARTNER OF ALK"/>
    <property type="match status" value="1"/>
</dbReference>
<dbReference type="Pfam" id="PF07967">
    <property type="entry name" value="zf-C3HC"/>
    <property type="match status" value="1"/>
</dbReference>
<dbReference type="InterPro" id="IPR012935">
    <property type="entry name" value="NuBaID_N"/>
</dbReference>
<sequence length="432" mass="47639">MTEGVDVIREKSVAESKTAARPSGQNQDPTRFTRNVPLSWRAFSGVAVTPAHEARCLAYEERLSTFSPSTYFAKPVSLSPLVCARFGWRNIEMDLLCCDACQAVWAVEFPPTLSAHATQRLTAMYVPQVASAHAVSCRYRAEASRFLDNRKVEDTAVGLDANTSTSQKLALPPALASVWPAEEVALLESVEPINMLKPLIAMLAKLCGKTSSSSGLVVPDSFTLSRPQNTIIGNVVLLSRLTDILTDGMGDVKEDREAFETATLLTLFGWRIMAKEKTIAASKEVSCAAPNEETLETTGISESEILTCRLCHAQLPLFQQTADFDASAIQDNSRPWKRLRRGGLDPASHRHYCPYVCGPGCEKKAIPFWKALAEQVLDSKTNQQQSSSGLSEWRESDTAWRVIERILRQGLSTKRLPKNDISDGDRTKLQNF</sequence>
<evidence type="ECO:0000259" key="4">
    <source>
        <dbReference type="Pfam" id="PF07967"/>
    </source>
</evidence>
<feature type="domain" description="C3HC-type" evidence="4">
    <location>
        <begin position="58"/>
        <end position="144"/>
    </location>
</feature>
<reference evidence="6" key="2">
    <citation type="submission" date="2008-08" db="EMBL/GenBank/DDBJ databases">
        <authorList>
            <consortium name="Diatom Consortium"/>
            <person name="Grigoriev I."/>
            <person name="Grimwood J."/>
            <person name="Kuo A."/>
            <person name="Otillar R.P."/>
            <person name="Salamov A."/>
            <person name="Detter J.C."/>
            <person name="Lindquist E."/>
            <person name="Shapiro H."/>
            <person name="Lucas S."/>
            <person name="Glavina del Rio T."/>
            <person name="Pitluck S."/>
            <person name="Rokhsar D."/>
            <person name="Bowler C."/>
        </authorList>
    </citation>
    <scope>GENOME REANNOTATION</scope>
    <source>
        <strain evidence="6">CCAP 1055/1</strain>
    </source>
</reference>
<dbReference type="EMBL" id="CM000606">
    <property type="protein sequence ID" value="EEC50403.1"/>
    <property type="molecule type" value="Genomic_DNA"/>
</dbReference>
<comment type="subcellular location">
    <subcellularLocation>
        <location evidence="1">Nucleus</location>
    </subcellularLocation>
</comment>
<dbReference type="RefSeq" id="XP_002177589.1">
    <property type="nucleotide sequence ID" value="XM_002177553.1"/>
</dbReference>
<dbReference type="eggNOG" id="ENOG502T2E5">
    <property type="taxonomic scope" value="Eukaryota"/>
</dbReference>
<dbReference type="AlphaFoldDB" id="B7FS17"/>
<keyword evidence="6" id="KW-1185">Reference proteome</keyword>
<dbReference type="STRING" id="556484.B7FS17"/>
<dbReference type="GeneID" id="7197409"/>
<proteinExistence type="predicted"/>
<dbReference type="Proteomes" id="UP000000759">
    <property type="component" value="Chromosome 2"/>
</dbReference>
<dbReference type="OrthoDB" id="47511at2759"/>
<evidence type="ECO:0000256" key="1">
    <source>
        <dbReference type="ARBA" id="ARBA00004123"/>
    </source>
</evidence>
<dbReference type="PaxDb" id="2850-Phatr43375"/>
<evidence type="ECO:0000256" key="2">
    <source>
        <dbReference type="ARBA" id="ARBA00023242"/>
    </source>
</evidence>
<dbReference type="PANTHER" id="PTHR15835:SF6">
    <property type="entry name" value="ZINC FINGER C3HC-TYPE PROTEIN 1"/>
    <property type="match status" value="1"/>
</dbReference>